<evidence type="ECO:0000313" key="2">
    <source>
        <dbReference type="Proteomes" id="UP000814033"/>
    </source>
</evidence>
<evidence type="ECO:0000313" key="1">
    <source>
        <dbReference type="EMBL" id="KAI0053904.1"/>
    </source>
</evidence>
<reference evidence="1" key="2">
    <citation type="journal article" date="2022" name="New Phytol.">
        <title>Evolutionary transition to the ectomycorrhizal habit in the genomes of a hyperdiverse lineage of mushroom-forming fungi.</title>
        <authorList>
            <person name="Looney B."/>
            <person name="Miyauchi S."/>
            <person name="Morin E."/>
            <person name="Drula E."/>
            <person name="Courty P.E."/>
            <person name="Kohler A."/>
            <person name="Kuo A."/>
            <person name="LaButti K."/>
            <person name="Pangilinan J."/>
            <person name="Lipzen A."/>
            <person name="Riley R."/>
            <person name="Andreopoulos W."/>
            <person name="He G."/>
            <person name="Johnson J."/>
            <person name="Nolan M."/>
            <person name="Tritt A."/>
            <person name="Barry K.W."/>
            <person name="Grigoriev I.V."/>
            <person name="Nagy L.G."/>
            <person name="Hibbett D."/>
            <person name="Henrissat B."/>
            <person name="Matheny P.B."/>
            <person name="Labbe J."/>
            <person name="Martin F.M."/>
        </authorList>
    </citation>
    <scope>NUCLEOTIDE SEQUENCE</scope>
    <source>
        <strain evidence="1">FP105234-sp</strain>
    </source>
</reference>
<gene>
    <name evidence="1" type="ORF">FA95DRAFT_1600422</name>
</gene>
<organism evidence="1 2">
    <name type="scientific">Auriscalpium vulgare</name>
    <dbReference type="NCBI Taxonomy" id="40419"/>
    <lineage>
        <taxon>Eukaryota</taxon>
        <taxon>Fungi</taxon>
        <taxon>Dikarya</taxon>
        <taxon>Basidiomycota</taxon>
        <taxon>Agaricomycotina</taxon>
        <taxon>Agaricomycetes</taxon>
        <taxon>Russulales</taxon>
        <taxon>Auriscalpiaceae</taxon>
        <taxon>Auriscalpium</taxon>
    </lineage>
</organism>
<proteinExistence type="predicted"/>
<dbReference type="Proteomes" id="UP000814033">
    <property type="component" value="Unassembled WGS sequence"/>
</dbReference>
<protein>
    <submittedName>
        <fullName evidence="1">Nuclear protein</fullName>
    </submittedName>
</protein>
<dbReference type="EMBL" id="MU275838">
    <property type="protein sequence ID" value="KAI0053904.1"/>
    <property type="molecule type" value="Genomic_DNA"/>
</dbReference>
<name>A0ACB8SBC7_9AGAM</name>
<reference evidence="1" key="1">
    <citation type="submission" date="2021-02" db="EMBL/GenBank/DDBJ databases">
        <authorList>
            <consortium name="DOE Joint Genome Institute"/>
            <person name="Ahrendt S."/>
            <person name="Looney B.P."/>
            <person name="Miyauchi S."/>
            <person name="Morin E."/>
            <person name="Drula E."/>
            <person name="Courty P.E."/>
            <person name="Chicoki N."/>
            <person name="Fauchery L."/>
            <person name="Kohler A."/>
            <person name="Kuo A."/>
            <person name="Labutti K."/>
            <person name="Pangilinan J."/>
            <person name="Lipzen A."/>
            <person name="Riley R."/>
            <person name="Andreopoulos W."/>
            <person name="He G."/>
            <person name="Johnson J."/>
            <person name="Barry K.W."/>
            <person name="Grigoriev I.V."/>
            <person name="Nagy L."/>
            <person name="Hibbett D."/>
            <person name="Henrissat B."/>
            <person name="Matheny P.B."/>
            <person name="Labbe J."/>
            <person name="Martin F."/>
        </authorList>
    </citation>
    <scope>NUCLEOTIDE SEQUENCE</scope>
    <source>
        <strain evidence="1">FP105234-sp</strain>
    </source>
</reference>
<comment type="caution">
    <text evidence="1">The sequence shown here is derived from an EMBL/GenBank/DDBJ whole genome shotgun (WGS) entry which is preliminary data.</text>
</comment>
<sequence>MASTTSNTTVKVLTVGSALGSIGSLFKKIEAINAKHGKFDLVLCVGDFFGPEASETKTEDGDVAQLLSGRLIAPLPCYIMQGEVAIPQPVIDKFANTGGELCQNVFLLSKSAVLTTAEGLRIACLGGAFKPEIYEGSEMLHGFSSPVFTSQTVSKLLSNTLSTSAPKGSSLASIMSSSSSSTLVDILISHVWPASITELSSVPLPSPDLSELGAPPADEIIKKIKPRYIFSSGGGHPPSFWEREPFVWEGDEARASRFVGLGAFGGAPTTGKKQRWFYAFSIAPQSPSSAAVAQPANATPNPFTEAGHRAHKRPLDSTEGENFRWGNVQQPNKRIRTGEQGKPPPGYKCKRCDSTENEQNLRRDTFVKSVTTVGTQPGHLVRDCPTRHAVGDTGGRKPREGYVCRACGSEDHYIEDCLVVQERRPPGGERRPGKRGPPREIGPDECWFCLSNPNLAKHLIVAIGAECYVTLPKGQLIPTQNAGQYQGGELPHVPGGGHVLIVPIAHFTTLSSIPDDLRKPVVRESDSYKAALRAFYAKHGAIPVFFEVGRVSAKGGHAHIQVIPIPLAMHQDVEKSFVEHGKPHGIEFQTEQVDSPVPGLEAGSYFRVELPDGRRLVHWLQDGIPFGVQFGRQVLASMLKLEARLDWKACLQSEEDDKADVQAFKTAFAPFDPTA</sequence>
<accession>A0ACB8SBC7</accession>
<keyword evidence="2" id="KW-1185">Reference proteome</keyword>